<feature type="domain" description="Nudix hydrolase" evidence="4">
    <location>
        <begin position="20"/>
        <end position="151"/>
    </location>
</feature>
<proteinExistence type="inferred from homology"/>
<dbReference type="PANTHER" id="PTHR43046">
    <property type="entry name" value="GDP-MANNOSE MANNOSYL HYDROLASE"/>
    <property type="match status" value="1"/>
</dbReference>
<evidence type="ECO:0000313" key="6">
    <source>
        <dbReference type="Proteomes" id="UP000481043"/>
    </source>
</evidence>
<evidence type="ECO:0000256" key="3">
    <source>
        <dbReference type="RuleBase" id="RU003476"/>
    </source>
</evidence>
<dbReference type="AlphaFoldDB" id="A0A6M0QBT8"/>
<dbReference type="Gene3D" id="3.90.79.10">
    <property type="entry name" value="Nucleoside Triphosphate Pyrophosphohydrolase"/>
    <property type="match status" value="1"/>
</dbReference>
<sequence length="165" mass="18924">MKWEDSYIGKLRGVAGSQKLIVPSVRAIIENESGKVLFVKRFEKEKWGMPAGSIELGESIYECLCREVKEETGLDVITANVIACYTHPKYGTKNEFNDEYQLFELLFWVNKWEGTVKQNTNETISASFFSKSHLPNGTNEFWTSFHKEVLDDLALYKTNGQLILK</sequence>
<keyword evidence="6" id="KW-1185">Reference proteome</keyword>
<dbReference type="Pfam" id="PF00293">
    <property type="entry name" value="NUDIX"/>
    <property type="match status" value="1"/>
</dbReference>
<dbReference type="InterPro" id="IPR000086">
    <property type="entry name" value="NUDIX_hydrolase_dom"/>
</dbReference>
<dbReference type="PROSITE" id="PS51462">
    <property type="entry name" value="NUDIX"/>
    <property type="match status" value="1"/>
</dbReference>
<evidence type="ECO:0000256" key="1">
    <source>
        <dbReference type="ARBA" id="ARBA00001946"/>
    </source>
</evidence>
<dbReference type="InterPro" id="IPR015797">
    <property type="entry name" value="NUDIX_hydrolase-like_dom_sf"/>
</dbReference>
<dbReference type="GO" id="GO:0016787">
    <property type="term" value="F:hydrolase activity"/>
    <property type="evidence" value="ECO:0007669"/>
    <property type="project" value="UniProtKB-KW"/>
</dbReference>
<comment type="similarity">
    <text evidence="3">Belongs to the Nudix hydrolase family.</text>
</comment>
<accession>A0A6M0QBT8</accession>
<reference evidence="5 6" key="1">
    <citation type="submission" date="2020-02" db="EMBL/GenBank/DDBJ databases">
        <title>Bacillus aquiflavi sp. nov., isolated from yellow water of strong flavor Chinese baijiu in Yibin region of China.</title>
        <authorList>
            <person name="Xie J."/>
        </authorList>
    </citation>
    <scope>NUCLEOTIDE SEQUENCE [LARGE SCALE GENOMIC DNA]</scope>
    <source>
        <strain evidence="5 6">SA4</strain>
    </source>
</reference>
<comment type="caution">
    <text evidence="5">The sequence shown here is derived from an EMBL/GenBank/DDBJ whole genome shotgun (WGS) entry which is preliminary data.</text>
</comment>
<evidence type="ECO:0000259" key="4">
    <source>
        <dbReference type="PROSITE" id="PS51462"/>
    </source>
</evidence>
<dbReference type="Proteomes" id="UP000481043">
    <property type="component" value="Unassembled WGS sequence"/>
</dbReference>
<dbReference type="RefSeq" id="WP_163179971.1">
    <property type="nucleotide sequence ID" value="NZ_JAAIWM010000004.1"/>
</dbReference>
<gene>
    <name evidence="5" type="ORF">G4D63_12245</name>
</gene>
<comment type="cofactor">
    <cofactor evidence="1">
        <name>Mg(2+)</name>
        <dbReference type="ChEBI" id="CHEBI:18420"/>
    </cofactor>
</comment>
<dbReference type="PROSITE" id="PS00893">
    <property type="entry name" value="NUDIX_BOX"/>
    <property type="match status" value="1"/>
</dbReference>
<dbReference type="InterPro" id="IPR020084">
    <property type="entry name" value="NUDIX_hydrolase_CS"/>
</dbReference>
<dbReference type="SUPFAM" id="SSF55811">
    <property type="entry name" value="Nudix"/>
    <property type="match status" value="1"/>
</dbReference>
<dbReference type="InterPro" id="IPR020476">
    <property type="entry name" value="Nudix_hydrolase"/>
</dbReference>
<dbReference type="PRINTS" id="PR00502">
    <property type="entry name" value="NUDIXFAMILY"/>
</dbReference>
<evidence type="ECO:0000256" key="2">
    <source>
        <dbReference type="ARBA" id="ARBA00022801"/>
    </source>
</evidence>
<name>A0A6M0QBT8_9BACI</name>
<dbReference type="PANTHER" id="PTHR43046:SF14">
    <property type="entry name" value="MUTT_NUDIX FAMILY PROTEIN"/>
    <property type="match status" value="1"/>
</dbReference>
<dbReference type="EMBL" id="JAAIWM010000004">
    <property type="protein sequence ID" value="NEY72498.1"/>
    <property type="molecule type" value="Genomic_DNA"/>
</dbReference>
<organism evidence="5 6">
    <name type="scientific">Bacillus mesophilus</name>
    <dbReference type="NCBI Taxonomy" id="1808955"/>
    <lineage>
        <taxon>Bacteria</taxon>
        <taxon>Bacillati</taxon>
        <taxon>Bacillota</taxon>
        <taxon>Bacilli</taxon>
        <taxon>Bacillales</taxon>
        <taxon>Bacillaceae</taxon>
        <taxon>Bacillus</taxon>
    </lineage>
</organism>
<keyword evidence="2 3" id="KW-0378">Hydrolase</keyword>
<protein>
    <submittedName>
        <fullName evidence="5">NUDIX domain-containing protein</fullName>
    </submittedName>
</protein>
<evidence type="ECO:0000313" key="5">
    <source>
        <dbReference type="EMBL" id="NEY72498.1"/>
    </source>
</evidence>